<evidence type="ECO:0000256" key="6">
    <source>
        <dbReference type="SAM" id="Coils"/>
    </source>
</evidence>
<feature type="compositionally biased region" description="Basic and acidic residues" evidence="7">
    <location>
        <begin position="848"/>
        <end position="861"/>
    </location>
</feature>
<name>N4TZM4_FUSC1</name>
<keyword evidence="3" id="KW-0963">Cytoplasm</keyword>
<feature type="domain" description="NFACT RNA-binding" evidence="8">
    <location>
        <begin position="622"/>
        <end position="735"/>
    </location>
</feature>
<gene>
    <name evidence="10" type="ORF">FOC1_g10014950</name>
</gene>
<dbReference type="OMA" id="MFLEFFA"/>
<dbReference type="STRING" id="1229664.N4TZM4"/>
<dbReference type="GO" id="GO:0000049">
    <property type="term" value="F:tRNA binding"/>
    <property type="evidence" value="ECO:0007669"/>
    <property type="project" value="TreeGrafter"/>
</dbReference>
<dbReference type="Pfam" id="PF05833">
    <property type="entry name" value="NFACT_N"/>
    <property type="match status" value="1"/>
</dbReference>
<feature type="compositionally biased region" description="Basic residues" evidence="7">
    <location>
        <begin position="910"/>
        <end position="927"/>
    </location>
</feature>
<dbReference type="Pfam" id="PF05670">
    <property type="entry name" value="NFACT-R_1"/>
    <property type="match status" value="1"/>
</dbReference>
<comment type="subcellular location">
    <subcellularLocation>
        <location evidence="1">Cytoplasm</location>
    </subcellularLocation>
</comment>
<feature type="compositionally biased region" description="Basic and acidic residues" evidence="7">
    <location>
        <begin position="976"/>
        <end position="987"/>
    </location>
</feature>
<dbReference type="Proteomes" id="UP000016928">
    <property type="component" value="Unassembled WGS sequence"/>
</dbReference>
<evidence type="ECO:0000259" key="9">
    <source>
        <dbReference type="Pfam" id="PF11923"/>
    </source>
</evidence>
<feature type="compositionally biased region" description="Basic and acidic residues" evidence="7">
    <location>
        <begin position="828"/>
        <end position="842"/>
    </location>
</feature>
<feature type="compositionally biased region" description="Basic residues" evidence="7">
    <location>
        <begin position="1138"/>
        <end position="1149"/>
    </location>
</feature>
<feature type="compositionally biased region" description="Acidic residues" evidence="7">
    <location>
        <begin position="513"/>
        <end position="537"/>
    </location>
</feature>
<feature type="compositionally biased region" description="Low complexity" evidence="7">
    <location>
        <begin position="900"/>
        <end position="909"/>
    </location>
</feature>
<dbReference type="EMBL" id="KB731260">
    <property type="protein sequence ID" value="ENH61996.1"/>
    <property type="molecule type" value="Genomic_DNA"/>
</dbReference>
<feature type="compositionally biased region" description="Acidic residues" evidence="7">
    <location>
        <begin position="795"/>
        <end position="819"/>
    </location>
</feature>
<dbReference type="AlphaFoldDB" id="N4TZM4"/>
<feature type="region of interest" description="Disordered" evidence="7">
    <location>
        <begin position="513"/>
        <end position="544"/>
    </location>
</feature>
<feature type="region of interest" description="Disordered" evidence="7">
    <location>
        <begin position="1115"/>
        <end position="1149"/>
    </location>
</feature>
<accession>N4TZM4</accession>
<evidence type="ECO:0000256" key="7">
    <source>
        <dbReference type="SAM" id="MobiDB-lite"/>
    </source>
</evidence>
<dbReference type="Gene3D" id="2.30.310.10">
    <property type="entry name" value="ibrinogen binding protein from staphylococcus aureus domain"/>
    <property type="match status" value="1"/>
</dbReference>
<dbReference type="OrthoDB" id="207084at2759"/>
<dbReference type="PANTHER" id="PTHR15239:SF6">
    <property type="entry name" value="RIBOSOME QUALITY CONTROL COMPLEX SUBUNIT NEMF"/>
    <property type="match status" value="1"/>
</dbReference>
<dbReference type="FunFam" id="2.30.310.10:FF:000003">
    <property type="entry name" value="Zinc knuckle domain containing protein"/>
    <property type="match status" value="1"/>
</dbReference>
<dbReference type="HOGENOM" id="CLU_003612_1_1_1"/>
<dbReference type="Pfam" id="PF11923">
    <property type="entry name" value="NFACT-C"/>
    <property type="match status" value="1"/>
</dbReference>
<feature type="domain" description="NFACT protein C-terminal" evidence="9">
    <location>
        <begin position="1006"/>
        <end position="1113"/>
    </location>
</feature>
<dbReference type="VEuPathDB" id="FungiDB:FOC1_g10014950"/>
<dbReference type="GO" id="GO:0043023">
    <property type="term" value="F:ribosomal large subunit binding"/>
    <property type="evidence" value="ECO:0007669"/>
    <property type="project" value="TreeGrafter"/>
</dbReference>
<feature type="coiled-coil region" evidence="6">
    <location>
        <begin position="575"/>
        <end position="602"/>
    </location>
</feature>
<evidence type="ECO:0000256" key="5">
    <source>
        <dbReference type="ARBA" id="ARBA00070414"/>
    </source>
</evidence>
<evidence type="ECO:0000256" key="2">
    <source>
        <dbReference type="ARBA" id="ARBA00008318"/>
    </source>
</evidence>
<dbReference type="GO" id="GO:0005737">
    <property type="term" value="C:cytoplasm"/>
    <property type="evidence" value="ECO:0007669"/>
    <property type="project" value="UniProtKB-SubCell"/>
</dbReference>
<feature type="region of interest" description="Disordered" evidence="7">
    <location>
        <begin position="967"/>
        <end position="987"/>
    </location>
</feature>
<evidence type="ECO:0000256" key="3">
    <source>
        <dbReference type="ARBA" id="ARBA00022490"/>
    </source>
</evidence>
<evidence type="ECO:0000256" key="4">
    <source>
        <dbReference type="ARBA" id="ARBA00023054"/>
    </source>
</evidence>
<organism evidence="10 11">
    <name type="scientific">Fusarium oxysporum f. sp. cubense (strain race 1)</name>
    <name type="common">Panama disease fungus</name>
    <dbReference type="NCBI Taxonomy" id="1229664"/>
    <lineage>
        <taxon>Eukaryota</taxon>
        <taxon>Fungi</taxon>
        <taxon>Dikarya</taxon>
        <taxon>Ascomycota</taxon>
        <taxon>Pezizomycotina</taxon>
        <taxon>Sordariomycetes</taxon>
        <taxon>Hypocreomycetidae</taxon>
        <taxon>Hypocreales</taxon>
        <taxon>Nectriaceae</taxon>
        <taxon>Fusarium</taxon>
        <taxon>Fusarium oxysporum species complex</taxon>
    </lineage>
</organism>
<comment type="similarity">
    <text evidence="2">Belongs to the NEMF family.</text>
</comment>
<keyword evidence="4 6" id="KW-0175">Coiled coil</keyword>
<reference evidence="11" key="2">
    <citation type="journal article" date="2014" name="PLoS ONE">
        <title>Genome and Transcriptome Analysis of the Fungal Pathogen Fusarium oxysporum f. sp. cubense Causing Banana Vascular Wilt Disease.</title>
        <authorList>
            <person name="Guo L."/>
            <person name="Han L."/>
            <person name="Yang L."/>
            <person name="Zeng H."/>
            <person name="Fan D."/>
            <person name="Zhu Y."/>
            <person name="Feng Y."/>
            <person name="Wang G."/>
            <person name="Peng C."/>
            <person name="Jiang X."/>
            <person name="Zhou D."/>
            <person name="Ni P."/>
            <person name="Liang C."/>
            <person name="Liu L."/>
            <person name="Wang J."/>
            <person name="Mao C."/>
            <person name="Fang X."/>
            <person name="Peng M."/>
            <person name="Huang J."/>
        </authorList>
    </citation>
    <scope>NUCLEOTIDE SEQUENCE [LARGE SCALE GENOMIC DNA]</scope>
    <source>
        <strain evidence="11">race 1</strain>
    </source>
</reference>
<reference evidence="11" key="1">
    <citation type="submission" date="2012-09" db="EMBL/GenBank/DDBJ databases">
        <title>Genome sequencing and comparative transcriptomics of race 1 and race 4 of banana pathogen: Fusarium oxysporum f. sp. cubense.</title>
        <authorList>
            <person name="Fang X."/>
            <person name="Huang J."/>
        </authorList>
    </citation>
    <scope>NUCLEOTIDE SEQUENCE [LARGE SCALE GENOMIC DNA]</scope>
    <source>
        <strain evidence="11">race 1</strain>
    </source>
</reference>
<evidence type="ECO:0000256" key="1">
    <source>
        <dbReference type="ARBA" id="ARBA00004496"/>
    </source>
</evidence>
<feature type="compositionally biased region" description="Acidic residues" evidence="7">
    <location>
        <begin position="863"/>
        <end position="882"/>
    </location>
</feature>
<feature type="region of interest" description="Disordered" evidence="7">
    <location>
        <begin position="764"/>
        <end position="935"/>
    </location>
</feature>
<dbReference type="InterPro" id="IPR008532">
    <property type="entry name" value="NFACT_RNA-bd"/>
</dbReference>
<protein>
    <recommendedName>
        <fullName evidence="5">Ribosome quality control complex subunit 2</fullName>
    </recommendedName>
</protein>
<proteinExistence type="inferred from homology"/>
<feature type="coiled-coil region" evidence="6">
    <location>
        <begin position="408"/>
        <end position="439"/>
    </location>
</feature>
<feature type="compositionally biased region" description="Gly residues" evidence="7">
    <location>
        <begin position="1116"/>
        <end position="1137"/>
    </location>
</feature>
<dbReference type="GO" id="GO:1990112">
    <property type="term" value="C:RQC complex"/>
    <property type="evidence" value="ECO:0007669"/>
    <property type="project" value="TreeGrafter"/>
</dbReference>
<sequence>MSALRINIQQRTYQHTGPFTRRFIAGTGPSLSRTWEHHLSLLCSGSREPIGDTLHRCPTTVSCSLSLFRQLPTLSALYGTSRPDASCSAGGERLVTLRLSNVYDLSSKILLLKFAKPDNKKQLVIDTGFRCHLTKFARTTAAAPSAFVARLRKFLKTRRLTSVRQVGTDRVLEFEFSDGQYRLFLEFFASGNIILTDADLKILALARTVSEGEGQEPQRVGLQYSLENRQNFGGIPPLTRERVQDALRTAVEKAATATASSKKQKGKPGGDLRKSLAVSITELPPVLVDHWLHTNNFDTTIKPDEILANETLLADLVKSLQEARQSVEELTSSEACTGYIFAKRRERTEGAEATDESKTQRDNLLYEDFHPFVPYKLKKDPTIEVLEFTGYNETVDEFFSSLEGQRLESRLSEREAAAKRKLEAARNEQSKRIEGLQEAQALNFRKAAAIEANAERVQEAMDAVNGLLSQGMDWVDVGKLVEREKKRHNPVAEIIKLPLNLAENLITLELAEEEFEPEEDDPYETDDDDSALGDDEGTSAAKGKQANKALSVEINLGLSPWSNAREYFDQRKTAAVKEEKTQQQASRALKNAEQKITEDLKKGLKQEKALLQPIRKPMWFEKFVWFISSDGYLVIGGKDAQQNEMIYKKYLRKGDVYCHADLHGASSVIIKNNPKTPDAPIPPATLSQAGSLAVCSSNAWDSKAGMSAWWVNADQVSKSAPTGEFLPAGSFMIRGKKNFLPPAQLLLGLGVAFKISEESKAKHVKHRLHDANSTGGDEASAAATSQPADRAGDLNELEGEQSAEPSDNESEDEQQDEESRDNPLQAFGKDEDRNDEVEKAEEGLSDLKISDDTADESHSQEVAELDENEAVGGEAEEGEDDESARPDDETAGKPVDTRPKNNGPSSSKKGPPKRGQKGKAKKIASKYKHQDEEDRAAAEALIGATVGQKKAEAEAKAKVDRELELAAAKERRRAQHQREQKETAEHEEIRRVMMEEGVDILDEDEASQMTVLDSIVGTPLPGDEILEIIPVCAPWNALGRYKYKAKLQPGATKKGKAVKEVLDRWKAASTKKGVVDETARDTERMWPREVELIKALKPEETFNVVPVGKVRVMMAGGTGGNAAGGGGGSKKGAGGKGKGGRGGKGSKRS</sequence>
<dbReference type="InterPro" id="IPR021846">
    <property type="entry name" value="NFACT-C"/>
</dbReference>
<feature type="compositionally biased region" description="Basic and acidic residues" evidence="7">
    <location>
        <begin position="883"/>
        <end position="899"/>
    </location>
</feature>
<evidence type="ECO:0000259" key="8">
    <source>
        <dbReference type="Pfam" id="PF05670"/>
    </source>
</evidence>
<evidence type="ECO:0000313" key="11">
    <source>
        <dbReference type="Proteomes" id="UP000016928"/>
    </source>
</evidence>
<dbReference type="GO" id="GO:1990116">
    <property type="term" value="P:ribosome-associated ubiquitin-dependent protein catabolic process"/>
    <property type="evidence" value="ECO:0007669"/>
    <property type="project" value="TreeGrafter"/>
</dbReference>
<dbReference type="GO" id="GO:0072344">
    <property type="term" value="P:rescue of stalled ribosome"/>
    <property type="evidence" value="ECO:0007669"/>
    <property type="project" value="TreeGrafter"/>
</dbReference>
<dbReference type="PANTHER" id="PTHR15239">
    <property type="entry name" value="NUCLEAR EXPORT MEDIATOR FACTOR NEMF"/>
    <property type="match status" value="1"/>
</dbReference>
<evidence type="ECO:0000313" key="10">
    <source>
        <dbReference type="EMBL" id="ENH61996.1"/>
    </source>
</evidence>
<dbReference type="InterPro" id="IPR051608">
    <property type="entry name" value="RQC_Subunit_NEMF"/>
</dbReference>